<dbReference type="CDD" id="cd00609">
    <property type="entry name" value="AAT_like"/>
    <property type="match status" value="1"/>
</dbReference>
<dbReference type="GO" id="GO:0005739">
    <property type="term" value="C:mitochondrion"/>
    <property type="evidence" value="ECO:0007669"/>
    <property type="project" value="TreeGrafter"/>
</dbReference>
<evidence type="ECO:0000256" key="6">
    <source>
        <dbReference type="ARBA" id="ARBA00024016"/>
    </source>
</evidence>
<dbReference type="InterPro" id="IPR004839">
    <property type="entry name" value="Aminotransferase_I/II_large"/>
</dbReference>
<comment type="cofactor">
    <cofactor evidence="1">
        <name>pyridoxal 5'-phosphate</name>
        <dbReference type="ChEBI" id="CHEBI:597326"/>
    </cofactor>
</comment>
<dbReference type="SMR" id="A0A7M7H7L4"/>
<dbReference type="InParanoid" id="A0A7M7H7L4"/>
<dbReference type="Proteomes" id="UP000002358">
    <property type="component" value="Chromosome 1"/>
</dbReference>
<evidence type="ECO:0000256" key="1">
    <source>
        <dbReference type="ARBA" id="ARBA00001933"/>
    </source>
</evidence>
<dbReference type="OrthoDB" id="2414662at2759"/>
<dbReference type="FunFam" id="3.90.1150.10:FF:000141">
    <property type="entry name" value="Kynurenine--oxoglutarate transaminase 1"/>
    <property type="match status" value="1"/>
</dbReference>
<reference evidence="8" key="1">
    <citation type="submission" date="2021-01" db="UniProtKB">
        <authorList>
            <consortium name="EnsemblMetazoa"/>
        </authorList>
    </citation>
    <scope>IDENTIFICATION</scope>
</reference>
<evidence type="ECO:0000256" key="5">
    <source>
        <dbReference type="ARBA" id="ARBA00022898"/>
    </source>
</evidence>
<protein>
    <recommendedName>
        <fullName evidence="7">Aminotransferase class I/classII large domain-containing protein</fullName>
    </recommendedName>
</protein>
<dbReference type="RefSeq" id="XP_008212243.1">
    <property type="nucleotide sequence ID" value="XM_008214021.4"/>
</dbReference>
<evidence type="ECO:0000259" key="7">
    <source>
        <dbReference type="Pfam" id="PF00155"/>
    </source>
</evidence>
<dbReference type="InterPro" id="IPR015424">
    <property type="entry name" value="PyrdxlP-dep_Trfase"/>
</dbReference>
<evidence type="ECO:0000256" key="3">
    <source>
        <dbReference type="ARBA" id="ARBA00022576"/>
    </source>
</evidence>
<dbReference type="GO" id="GO:0016212">
    <property type="term" value="F:kynurenine-oxoglutarate transaminase activity"/>
    <property type="evidence" value="ECO:0007669"/>
    <property type="project" value="TreeGrafter"/>
</dbReference>
<dbReference type="GeneID" id="100119464"/>
<organism evidence="8 9">
    <name type="scientific">Nasonia vitripennis</name>
    <name type="common">Parasitic wasp</name>
    <dbReference type="NCBI Taxonomy" id="7425"/>
    <lineage>
        <taxon>Eukaryota</taxon>
        <taxon>Metazoa</taxon>
        <taxon>Ecdysozoa</taxon>
        <taxon>Arthropoda</taxon>
        <taxon>Hexapoda</taxon>
        <taxon>Insecta</taxon>
        <taxon>Pterygota</taxon>
        <taxon>Neoptera</taxon>
        <taxon>Endopterygota</taxon>
        <taxon>Hymenoptera</taxon>
        <taxon>Apocrita</taxon>
        <taxon>Proctotrupomorpha</taxon>
        <taxon>Chalcidoidea</taxon>
        <taxon>Pteromalidae</taxon>
        <taxon>Pteromalinae</taxon>
        <taxon>Nasonia</taxon>
    </lineage>
</organism>
<dbReference type="GO" id="GO:0030170">
    <property type="term" value="F:pyridoxal phosphate binding"/>
    <property type="evidence" value="ECO:0007669"/>
    <property type="project" value="InterPro"/>
</dbReference>
<comment type="similarity">
    <text evidence="2">Belongs to the class-I pyridoxal-phosphate-dependent aminotransferase family.</text>
</comment>
<proteinExistence type="inferred from homology"/>
<dbReference type="AlphaFoldDB" id="A0A7M7H7L4"/>
<dbReference type="Gene3D" id="3.90.1150.10">
    <property type="entry name" value="Aspartate Aminotransferase, domain 1"/>
    <property type="match status" value="1"/>
</dbReference>
<feature type="domain" description="Aminotransferase class I/classII large" evidence="7">
    <location>
        <begin position="80"/>
        <end position="455"/>
    </location>
</feature>
<dbReference type="Pfam" id="PF00155">
    <property type="entry name" value="Aminotran_1_2"/>
    <property type="match status" value="1"/>
</dbReference>
<accession>A0A7M7H7L4</accession>
<evidence type="ECO:0000256" key="4">
    <source>
        <dbReference type="ARBA" id="ARBA00022679"/>
    </source>
</evidence>
<evidence type="ECO:0000256" key="2">
    <source>
        <dbReference type="ARBA" id="ARBA00007441"/>
    </source>
</evidence>
<dbReference type="InterPro" id="IPR051326">
    <property type="entry name" value="Kynurenine-oxoglutarate_AT"/>
</dbReference>
<dbReference type="PANTHER" id="PTHR43807:SF20">
    <property type="entry name" value="FI04487P"/>
    <property type="match status" value="1"/>
</dbReference>
<dbReference type="Gene3D" id="3.40.640.10">
    <property type="entry name" value="Type I PLP-dependent aspartate aminotransferase-like (Major domain)"/>
    <property type="match status" value="1"/>
</dbReference>
<dbReference type="PANTHER" id="PTHR43807">
    <property type="entry name" value="FI04487P"/>
    <property type="match status" value="1"/>
</dbReference>
<dbReference type="FunFam" id="3.40.640.10:FF:000024">
    <property type="entry name" value="Kynurenine--oxoglutarate transaminase 3"/>
    <property type="match status" value="1"/>
</dbReference>
<keyword evidence="3" id="KW-0032">Aminotransferase</keyword>
<keyword evidence="5" id="KW-0663">Pyridoxal phosphate</keyword>
<dbReference type="EnsemblMetazoa" id="XM_008214021">
    <property type="protein sequence ID" value="XP_008212243"/>
    <property type="gene ID" value="LOC100119464"/>
</dbReference>
<evidence type="ECO:0000313" key="8">
    <source>
        <dbReference type="EnsemblMetazoa" id="XP_008212243"/>
    </source>
</evidence>
<sequence>MLVTWRISFPTSYCRLGLLSGRSIEVAMDQKKSSMATYVLLIVIVTWVSTSQASKFDFPAHIVGVNYSALDDLEPYMRFKKVDLGVDILDDAAPLHIRKALADATLSDDPAINQLQFPVGYPRFLEAVARFYSPLVGHDLVPGKNVFATIGATGAVYDAFQGHTSPGDEWIVIQPAYTMYLPMIQLARGVPRFTNLKLAKKSGQITGEDWVIDREQMESLFNNKTKGILLNNPLNPLGKVYTLDELEFIAGLAKKYNTLVISDEAHEWIAHKPHIRIASLPGMWERTITIGSSSKSFSVAGFRVGWAYGPANILNHLKTIHKKTSETAPTPQQAALAFGFEQEYRDFGKPDSFFAVHNREVQAKRDFMVKVLEKVGLRPIVPGGGYCLTLDWTTLRGKPLVKTEDASMEFSKWLLSKAGVVVLPLSSFYADGYKHLGDNYSRLCYHKSDKTLKKAEEQLQKLLQYRY</sequence>
<comment type="pathway">
    <text evidence="6">Amino-acid degradation; L-kynurenine degradation; kynurenate from L-kynurenine: step 1/2.</text>
</comment>
<dbReference type="InterPro" id="IPR015422">
    <property type="entry name" value="PyrdxlP-dep_Trfase_small"/>
</dbReference>
<keyword evidence="4" id="KW-0808">Transferase</keyword>
<name>A0A7M7H7L4_NASVI</name>
<dbReference type="InterPro" id="IPR015421">
    <property type="entry name" value="PyrdxlP-dep_Trfase_major"/>
</dbReference>
<keyword evidence="9" id="KW-1185">Reference proteome</keyword>
<dbReference type="SUPFAM" id="SSF53383">
    <property type="entry name" value="PLP-dependent transferases"/>
    <property type="match status" value="1"/>
</dbReference>
<dbReference type="KEGG" id="nvi:100119464"/>
<evidence type="ECO:0000313" key="9">
    <source>
        <dbReference type="Proteomes" id="UP000002358"/>
    </source>
</evidence>